<keyword evidence="3" id="KW-1185">Reference proteome</keyword>
<feature type="compositionally biased region" description="Basic and acidic residues" evidence="1">
    <location>
        <begin position="1"/>
        <end position="24"/>
    </location>
</feature>
<dbReference type="EMBL" id="JAULSN010000004">
    <property type="protein sequence ID" value="KAK3373366.1"/>
    <property type="molecule type" value="Genomic_DNA"/>
</dbReference>
<reference evidence="2" key="2">
    <citation type="submission" date="2023-06" db="EMBL/GenBank/DDBJ databases">
        <authorList>
            <consortium name="Lawrence Berkeley National Laboratory"/>
            <person name="Haridas S."/>
            <person name="Hensen N."/>
            <person name="Bonometti L."/>
            <person name="Westerberg I."/>
            <person name="Brannstrom I.O."/>
            <person name="Guillou S."/>
            <person name="Cros-Aarteil S."/>
            <person name="Calhoun S."/>
            <person name="Kuo A."/>
            <person name="Mondo S."/>
            <person name="Pangilinan J."/>
            <person name="Riley R."/>
            <person name="Labutti K."/>
            <person name="Andreopoulos B."/>
            <person name="Lipzen A."/>
            <person name="Chen C."/>
            <person name="Yanf M."/>
            <person name="Daum C."/>
            <person name="Ng V."/>
            <person name="Clum A."/>
            <person name="Steindorff A."/>
            <person name="Ohm R."/>
            <person name="Martin F."/>
            <person name="Silar P."/>
            <person name="Natvig D."/>
            <person name="Lalanne C."/>
            <person name="Gautier V."/>
            <person name="Ament-Velasquez S.L."/>
            <person name="Kruys A."/>
            <person name="Hutchinson M.I."/>
            <person name="Powell A.J."/>
            <person name="Barry K."/>
            <person name="Miller A.N."/>
            <person name="Grigoriev I.V."/>
            <person name="Debuchy R."/>
            <person name="Gladieux P."/>
            <person name="Thoren M.H."/>
            <person name="Johannesson H."/>
        </authorList>
    </citation>
    <scope>NUCLEOTIDE SEQUENCE</scope>
    <source>
        <strain evidence="2">CBS 958.72</strain>
    </source>
</reference>
<feature type="region of interest" description="Disordered" evidence="1">
    <location>
        <begin position="74"/>
        <end position="97"/>
    </location>
</feature>
<name>A0AAE0KCD6_9PEZI</name>
<sequence length="227" mass="25474">MVDIAEQRGPSKEEVVGGHADKPRHGSCGGDPLATTTRYSYSEWRANLNLYHQELDTLRLEWAKVAIESHTGAALSAQDTHDLNTTKPPSKTQPILARSDPGGVGKLAHGQIISFPADLERLLWAWPPFYPGQDVLNVRTDSVATPGKTFRTWRVSVRARGSMVRDKDDKDDKDREMLLQPVYCSWGGQLPDYCGLWIWEKGDENTPRAVHRRCMGFGACFNLGWRL</sequence>
<gene>
    <name evidence="2" type="ORF">B0T24DRAFT_678809</name>
</gene>
<evidence type="ECO:0000313" key="3">
    <source>
        <dbReference type="Proteomes" id="UP001287356"/>
    </source>
</evidence>
<organism evidence="2 3">
    <name type="scientific">Lasiosphaeria ovina</name>
    <dbReference type="NCBI Taxonomy" id="92902"/>
    <lineage>
        <taxon>Eukaryota</taxon>
        <taxon>Fungi</taxon>
        <taxon>Dikarya</taxon>
        <taxon>Ascomycota</taxon>
        <taxon>Pezizomycotina</taxon>
        <taxon>Sordariomycetes</taxon>
        <taxon>Sordariomycetidae</taxon>
        <taxon>Sordariales</taxon>
        <taxon>Lasiosphaeriaceae</taxon>
        <taxon>Lasiosphaeria</taxon>
    </lineage>
</organism>
<feature type="region of interest" description="Disordered" evidence="1">
    <location>
        <begin position="1"/>
        <end position="32"/>
    </location>
</feature>
<evidence type="ECO:0000313" key="2">
    <source>
        <dbReference type="EMBL" id="KAK3373366.1"/>
    </source>
</evidence>
<evidence type="ECO:0000256" key="1">
    <source>
        <dbReference type="SAM" id="MobiDB-lite"/>
    </source>
</evidence>
<accession>A0AAE0KCD6</accession>
<dbReference type="AlphaFoldDB" id="A0AAE0KCD6"/>
<comment type="caution">
    <text evidence="2">The sequence shown here is derived from an EMBL/GenBank/DDBJ whole genome shotgun (WGS) entry which is preliminary data.</text>
</comment>
<proteinExistence type="predicted"/>
<dbReference type="Proteomes" id="UP001287356">
    <property type="component" value="Unassembled WGS sequence"/>
</dbReference>
<protein>
    <submittedName>
        <fullName evidence="2">Uncharacterized protein</fullName>
    </submittedName>
</protein>
<reference evidence="2" key="1">
    <citation type="journal article" date="2023" name="Mol. Phylogenet. Evol.">
        <title>Genome-scale phylogeny and comparative genomics of the fungal order Sordariales.</title>
        <authorList>
            <person name="Hensen N."/>
            <person name="Bonometti L."/>
            <person name="Westerberg I."/>
            <person name="Brannstrom I.O."/>
            <person name="Guillou S."/>
            <person name="Cros-Aarteil S."/>
            <person name="Calhoun S."/>
            <person name="Haridas S."/>
            <person name="Kuo A."/>
            <person name="Mondo S."/>
            <person name="Pangilinan J."/>
            <person name="Riley R."/>
            <person name="LaButti K."/>
            <person name="Andreopoulos B."/>
            <person name="Lipzen A."/>
            <person name="Chen C."/>
            <person name="Yan M."/>
            <person name="Daum C."/>
            <person name="Ng V."/>
            <person name="Clum A."/>
            <person name="Steindorff A."/>
            <person name="Ohm R.A."/>
            <person name="Martin F."/>
            <person name="Silar P."/>
            <person name="Natvig D.O."/>
            <person name="Lalanne C."/>
            <person name="Gautier V."/>
            <person name="Ament-Velasquez S.L."/>
            <person name="Kruys A."/>
            <person name="Hutchinson M.I."/>
            <person name="Powell A.J."/>
            <person name="Barry K."/>
            <person name="Miller A.N."/>
            <person name="Grigoriev I.V."/>
            <person name="Debuchy R."/>
            <person name="Gladieux P."/>
            <person name="Hiltunen Thoren M."/>
            <person name="Johannesson H."/>
        </authorList>
    </citation>
    <scope>NUCLEOTIDE SEQUENCE</scope>
    <source>
        <strain evidence="2">CBS 958.72</strain>
    </source>
</reference>